<organism evidence="6">
    <name type="scientific">Anisakis simplex</name>
    <name type="common">Herring worm</name>
    <dbReference type="NCBI Taxonomy" id="6269"/>
    <lineage>
        <taxon>Eukaryota</taxon>
        <taxon>Metazoa</taxon>
        <taxon>Ecdysozoa</taxon>
        <taxon>Nematoda</taxon>
        <taxon>Chromadorea</taxon>
        <taxon>Rhabditida</taxon>
        <taxon>Spirurina</taxon>
        <taxon>Ascaridomorpha</taxon>
        <taxon>Ascaridoidea</taxon>
        <taxon>Anisakidae</taxon>
        <taxon>Anisakis</taxon>
        <taxon>Anisakis simplex complex</taxon>
    </lineage>
</organism>
<dbReference type="PANTHER" id="PTHR12098">
    <property type="entry name" value="E3 UBIQUITIN-PROTEIN LIGASE PELLINO-RELATED"/>
    <property type="match status" value="1"/>
</dbReference>
<keyword evidence="5" id="KW-1185">Reference proteome</keyword>
<keyword evidence="2" id="KW-0812">Transmembrane</keyword>
<evidence type="ECO:0000256" key="2">
    <source>
        <dbReference type="SAM" id="Phobius"/>
    </source>
</evidence>
<feature type="transmembrane region" description="Helical" evidence="2">
    <location>
        <begin position="261"/>
        <end position="283"/>
    </location>
</feature>
<dbReference type="AlphaFoldDB" id="A0A0M3J6A8"/>
<feature type="domain" description="Pellino FHA" evidence="3">
    <location>
        <begin position="191"/>
        <end position="245"/>
    </location>
</feature>
<feature type="compositionally biased region" description="Polar residues" evidence="1">
    <location>
        <begin position="1"/>
        <end position="14"/>
    </location>
</feature>
<dbReference type="PANTHER" id="PTHR12098:SF2">
    <property type="entry name" value="PROTEIN PELLINO"/>
    <property type="match status" value="1"/>
</dbReference>
<accession>A0A0M3J6A8</accession>
<gene>
    <name evidence="4" type="ORF">ASIM_LOCUS2943</name>
</gene>
<evidence type="ECO:0000313" key="4">
    <source>
        <dbReference type="EMBL" id="VDK20901.1"/>
    </source>
</evidence>
<dbReference type="GO" id="GO:0061630">
    <property type="term" value="F:ubiquitin protein ligase activity"/>
    <property type="evidence" value="ECO:0007669"/>
    <property type="project" value="InterPro"/>
</dbReference>
<reference evidence="6" key="1">
    <citation type="submission" date="2017-02" db="UniProtKB">
        <authorList>
            <consortium name="WormBaseParasite"/>
        </authorList>
    </citation>
    <scope>IDENTIFICATION</scope>
</reference>
<evidence type="ECO:0000259" key="3">
    <source>
        <dbReference type="Pfam" id="PF04710"/>
    </source>
</evidence>
<feature type="domain" description="Pellino FHA" evidence="3">
    <location>
        <begin position="4"/>
        <end position="176"/>
    </location>
</feature>
<dbReference type="GO" id="GO:0000209">
    <property type="term" value="P:protein polyubiquitination"/>
    <property type="evidence" value="ECO:0007669"/>
    <property type="project" value="InterPro"/>
</dbReference>
<dbReference type="OrthoDB" id="8801906at2759"/>
<dbReference type="InterPro" id="IPR048334">
    <property type="entry name" value="Pellino_FHA"/>
</dbReference>
<dbReference type="Proteomes" id="UP000267096">
    <property type="component" value="Unassembled WGS sequence"/>
</dbReference>
<keyword evidence="2" id="KW-0472">Membrane</keyword>
<keyword evidence="2" id="KW-1133">Transmembrane helix</keyword>
<protein>
    <submittedName>
        <fullName evidence="6">Protein pellino (inferred by orthology to a D. melanogaster protein)</fullName>
    </submittedName>
</protein>
<dbReference type="EMBL" id="UYRR01004249">
    <property type="protein sequence ID" value="VDK20901.1"/>
    <property type="molecule type" value="Genomic_DNA"/>
</dbReference>
<feature type="region of interest" description="Disordered" evidence="1">
    <location>
        <begin position="1"/>
        <end position="43"/>
    </location>
</feature>
<dbReference type="GO" id="GO:0008592">
    <property type="term" value="P:regulation of Toll signaling pathway"/>
    <property type="evidence" value="ECO:0007669"/>
    <property type="project" value="InterPro"/>
</dbReference>
<evidence type="ECO:0000256" key="1">
    <source>
        <dbReference type="SAM" id="MobiDB-lite"/>
    </source>
</evidence>
<dbReference type="Pfam" id="PF04710">
    <property type="entry name" value="Pellino_FHA"/>
    <property type="match status" value="2"/>
</dbReference>
<reference evidence="4 5" key="2">
    <citation type="submission" date="2018-11" db="EMBL/GenBank/DDBJ databases">
        <authorList>
            <consortium name="Pathogen Informatics"/>
        </authorList>
    </citation>
    <scope>NUCLEOTIDE SEQUENCE [LARGE SCALE GENOMIC DNA]</scope>
</reference>
<sequence length="286" mass="32188">MFRYNGSQESGRSNSHGRKHRSKMALTRRAMGNGIKKGASKSVNIPPRQTEAVLDSSRHVVSYSYHRTHAVIVEYTPDPSKDMFQVGRSSEEQIDFTIVDTWLAAGSNIVLSPAGNSLAAQRMLRTPNGVDVIGQRPISSTISRYACRIIIDRDQPHTARLYAAGFDTSRNIFLGRSEFYKISSRKVVFLSYDKVEQIVIQEKATKWTKKNGEVDGLTTNGILILNPHAFKERVGISLSCYRPFSVLKHTEKKCYKCEGCFLCYVSLDSILSTNFIVMVLLAYELF</sequence>
<proteinExistence type="predicted"/>
<evidence type="ECO:0000313" key="5">
    <source>
        <dbReference type="Proteomes" id="UP000267096"/>
    </source>
</evidence>
<name>A0A0M3J6A8_ANISI</name>
<evidence type="ECO:0000313" key="6">
    <source>
        <dbReference type="WBParaSite" id="ASIM_0000309401-mRNA-1"/>
    </source>
</evidence>
<dbReference type="WBParaSite" id="ASIM_0000309401-mRNA-1">
    <property type="protein sequence ID" value="ASIM_0000309401-mRNA-1"/>
    <property type="gene ID" value="ASIM_0000309401"/>
</dbReference>
<dbReference type="InterPro" id="IPR006800">
    <property type="entry name" value="Pellino_fam"/>
</dbReference>